<dbReference type="AlphaFoldDB" id="A0A679J945"/>
<proteinExistence type="predicted"/>
<organism evidence="1">
    <name type="scientific">Variovorax paradoxus</name>
    <dbReference type="NCBI Taxonomy" id="34073"/>
    <lineage>
        <taxon>Bacteria</taxon>
        <taxon>Pseudomonadati</taxon>
        <taxon>Pseudomonadota</taxon>
        <taxon>Betaproteobacteria</taxon>
        <taxon>Burkholderiales</taxon>
        <taxon>Comamonadaceae</taxon>
        <taxon>Variovorax</taxon>
    </lineage>
</organism>
<evidence type="ECO:0000313" key="1">
    <source>
        <dbReference type="EMBL" id="CAA2107638.1"/>
    </source>
</evidence>
<gene>
    <name evidence="1" type="ORF">VVAX_04333</name>
</gene>
<name>A0A679J945_VARPD</name>
<protein>
    <submittedName>
        <fullName evidence="1">Uncharacterized protein</fullName>
    </submittedName>
</protein>
<accession>A0A679J945</accession>
<reference evidence="1" key="1">
    <citation type="submission" date="2019-12" db="EMBL/GenBank/DDBJ databases">
        <authorList>
            <person name="Cremers G."/>
        </authorList>
    </citation>
    <scope>NUCLEOTIDE SEQUENCE</scope>
    <source>
        <strain evidence="1">Vvax</strain>
    </source>
</reference>
<sequence>MASVELLSAARPTSTARRLLKRFACAVRAAGDSLIETSRYRGGCDWLVLFGIGDSRHDAARRHQIAQGGRVLHWDLGYTGLRKGEGHLRMCIDSDHPQDWLNRTPLEPSRWDALGLSMRDDGDASGPVILVGLGKKSRSYLNAAQWEARKLKALQKRFPSRRIVFRPKGDEKLQLPCESDSRELIAEVLQGASLVVCRHSNVAVDATIAGVPFEAEDGAAMWLQAREFSAANRLEFLQRLAWWQWRADEAAEAWAFAKRMAST</sequence>
<dbReference type="RefSeq" id="WP_339091873.1">
    <property type="nucleotide sequence ID" value="NZ_LR743507.1"/>
</dbReference>
<dbReference type="EMBL" id="LR743507">
    <property type="protein sequence ID" value="CAA2107638.1"/>
    <property type="molecule type" value="Genomic_DNA"/>
</dbReference>